<dbReference type="PROSITE" id="PS51125">
    <property type="entry name" value="NHL"/>
    <property type="match status" value="1"/>
</dbReference>
<dbReference type="Proteomes" id="UP000005408">
    <property type="component" value="Unassembled WGS sequence"/>
</dbReference>
<evidence type="ECO:0000256" key="4">
    <source>
        <dbReference type="SAM" id="Coils"/>
    </source>
</evidence>
<keyword evidence="4" id="KW-0175">Coiled coil</keyword>
<feature type="repeat" description="NHL" evidence="3">
    <location>
        <begin position="433"/>
        <end position="472"/>
    </location>
</feature>
<feature type="domain" description="B box-type" evidence="5">
    <location>
        <begin position="10"/>
        <end position="51"/>
    </location>
</feature>
<protein>
    <recommendedName>
        <fullName evidence="5">B box-type domain-containing protein</fullName>
    </recommendedName>
</protein>
<accession>A0A8W8JHC5</accession>
<feature type="coiled-coil region" evidence="4">
    <location>
        <begin position="73"/>
        <end position="129"/>
    </location>
</feature>
<dbReference type="CDD" id="cd19756">
    <property type="entry name" value="Bbox2"/>
    <property type="match status" value="1"/>
</dbReference>
<name>A0A8W8JHC5_MAGGI</name>
<dbReference type="InterPro" id="IPR001258">
    <property type="entry name" value="NHL_repeat"/>
</dbReference>
<evidence type="ECO:0000256" key="3">
    <source>
        <dbReference type="PROSITE-ProRule" id="PRU00504"/>
    </source>
</evidence>
<dbReference type="EnsemblMetazoa" id="G19059.1">
    <property type="protein sequence ID" value="G19059.1:cds"/>
    <property type="gene ID" value="G19059"/>
</dbReference>
<keyword evidence="2" id="KW-0479">Metal-binding</keyword>
<sequence>METKQLKGEKMPYKCLVHAKGLLPLLCRDCDGPVCLDCLTTNHVGHKMGKPSECIEDVFNQLNDTIKGKKSARFSLKQIKENLQKNNDRLKDQVKEMVQRVSEREGEIVKEVKNVCQKTIKQIKELEMEIENPMKNDQEILKCCMACDEFQNENDEEFIKCLYFYNGLKLLQGKYVARDQIDVPFTFETSDISVDKIVQLVGSVLTDEHSSSDDHSSFDEDSEHIEILPLLHETNINVESLPHQYKKSFHESSFDDIVLVSPEKKFLCSDENLYHLSKTDGRELVECVKDFTYVPETDEIIYVLESQASEIFRRPVSIEGEGMLLISLGNEEALCIEHDAENYLITLTVSEKESKSLENIFELKIRFINEMGGLMKPVRSIKEFEGSASSDYTGMPPRFKIIQSSLMVIDTHAHKITMTNGFEFDDDLFSYSGSIGCDPSSTFSPADVCTDPDGNFLVIDSHDDTVHLLDPKGDFLRIIMSAEDGLSGIERIAMDSLGWLWIGCDDGTMHFANYEYFKNTTRRDRYLEKLKDKEKV</sequence>
<dbReference type="InterPro" id="IPR011042">
    <property type="entry name" value="6-blade_b-propeller_TolB-like"/>
</dbReference>
<keyword evidence="2" id="KW-0863">Zinc-finger</keyword>
<dbReference type="SUPFAM" id="SSF57845">
    <property type="entry name" value="B-box zinc-binding domain"/>
    <property type="match status" value="1"/>
</dbReference>
<keyword evidence="1" id="KW-0677">Repeat</keyword>
<evidence type="ECO:0000313" key="7">
    <source>
        <dbReference type="Proteomes" id="UP000005408"/>
    </source>
</evidence>
<evidence type="ECO:0000259" key="5">
    <source>
        <dbReference type="PROSITE" id="PS50119"/>
    </source>
</evidence>
<reference evidence="6" key="1">
    <citation type="submission" date="2022-08" db="UniProtKB">
        <authorList>
            <consortium name="EnsemblMetazoa"/>
        </authorList>
    </citation>
    <scope>IDENTIFICATION</scope>
    <source>
        <strain evidence="6">05x7-T-G4-1.051#20</strain>
    </source>
</reference>
<dbReference type="PANTHER" id="PTHR25462">
    <property type="entry name" value="BONUS, ISOFORM C-RELATED"/>
    <property type="match status" value="1"/>
</dbReference>
<organism evidence="6 7">
    <name type="scientific">Magallana gigas</name>
    <name type="common">Pacific oyster</name>
    <name type="synonym">Crassostrea gigas</name>
    <dbReference type="NCBI Taxonomy" id="29159"/>
    <lineage>
        <taxon>Eukaryota</taxon>
        <taxon>Metazoa</taxon>
        <taxon>Spiralia</taxon>
        <taxon>Lophotrochozoa</taxon>
        <taxon>Mollusca</taxon>
        <taxon>Bivalvia</taxon>
        <taxon>Autobranchia</taxon>
        <taxon>Pteriomorphia</taxon>
        <taxon>Ostreida</taxon>
        <taxon>Ostreoidea</taxon>
        <taxon>Ostreidae</taxon>
        <taxon>Magallana</taxon>
    </lineage>
</organism>
<dbReference type="PROSITE" id="PS50119">
    <property type="entry name" value="ZF_BBOX"/>
    <property type="match status" value="1"/>
</dbReference>
<evidence type="ECO:0000256" key="2">
    <source>
        <dbReference type="PROSITE-ProRule" id="PRU00024"/>
    </source>
</evidence>
<dbReference type="GO" id="GO:0008270">
    <property type="term" value="F:zinc ion binding"/>
    <property type="evidence" value="ECO:0007669"/>
    <property type="project" value="UniProtKB-KW"/>
</dbReference>
<dbReference type="Gene3D" id="2.120.10.30">
    <property type="entry name" value="TolB, C-terminal domain"/>
    <property type="match status" value="1"/>
</dbReference>
<keyword evidence="7" id="KW-1185">Reference proteome</keyword>
<keyword evidence="2" id="KW-0862">Zinc</keyword>
<proteinExistence type="predicted"/>
<dbReference type="InterPro" id="IPR000315">
    <property type="entry name" value="Znf_B-box"/>
</dbReference>
<evidence type="ECO:0000313" key="6">
    <source>
        <dbReference type="EnsemblMetazoa" id="G19059.1:cds"/>
    </source>
</evidence>
<dbReference type="InterPro" id="IPR047153">
    <property type="entry name" value="TRIM45/56/19-like"/>
</dbReference>
<dbReference type="Gene3D" id="3.30.160.60">
    <property type="entry name" value="Classic Zinc Finger"/>
    <property type="match status" value="1"/>
</dbReference>
<dbReference type="SUPFAM" id="SSF101898">
    <property type="entry name" value="NHL repeat"/>
    <property type="match status" value="1"/>
</dbReference>
<evidence type="ECO:0000256" key="1">
    <source>
        <dbReference type="ARBA" id="ARBA00022737"/>
    </source>
</evidence>
<dbReference type="PANTHER" id="PTHR25462:SF296">
    <property type="entry name" value="MEIOTIC P26, ISOFORM F"/>
    <property type="match status" value="1"/>
</dbReference>
<dbReference type="AlphaFoldDB" id="A0A8W8JHC5"/>